<dbReference type="AlphaFoldDB" id="A0A1M7ZPH9"/>
<dbReference type="RefSeq" id="WP_073630525.1">
    <property type="nucleotide sequence ID" value="NZ_FRXO01000006.1"/>
</dbReference>
<dbReference type="Pfam" id="PF13561">
    <property type="entry name" value="adh_short_C2"/>
    <property type="match status" value="1"/>
</dbReference>
<dbReference type="InterPro" id="IPR020904">
    <property type="entry name" value="Sc_DH/Rdtase_CS"/>
</dbReference>
<dbReference type="STRING" id="1123029.SAMN02745172_03235"/>
<dbReference type="NCBIfam" id="NF005559">
    <property type="entry name" value="PRK07231.1"/>
    <property type="match status" value="1"/>
</dbReference>
<dbReference type="PANTHER" id="PTHR43669">
    <property type="entry name" value="5-KETO-D-GLUCONATE 5-REDUCTASE"/>
    <property type="match status" value="1"/>
</dbReference>
<comment type="similarity">
    <text evidence="1">Belongs to the short-chain dehydrogenases/reductases (SDR) family.</text>
</comment>
<evidence type="ECO:0000259" key="3">
    <source>
        <dbReference type="SMART" id="SM00822"/>
    </source>
</evidence>
<evidence type="ECO:0000256" key="2">
    <source>
        <dbReference type="ARBA" id="ARBA00023002"/>
    </source>
</evidence>
<dbReference type="EMBL" id="FRXO01000006">
    <property type="protein sequence ID" value="SHO66576.1"/>
    <property type="molecule type" value="Genomic_DNA"/>
</dbReference>
<accession>A0A1M7ZPH9</accession>
<dbReference type="InterPro" id="IPR002347">
    <property type="entry name" value="SDR_fam"/>
</dbReference>
<reference evidence="4 5" key="1">
    <citation type="submission" date="2016-12" db="EMBL/GenBank/DDBJ databases">
        <authorList>
            <person name="Song W.-J."/>
            <person name="Kurnit D.M."/>
        </authorList>
    </citation>
    <scope>NUCLEOTIDE SEQUENCE [LARGE SCALE GENOMIC DNA]</scope>
    <source>
        <strain evidence="4 5">DSM 19599</strain>
    </source>
</reference>
<dbReference type="PROSITE" id="PS00061">
    <property type="entry name" value="ADH_SHORT"/>
    <property type="match status" value="1"/>
</dbReference>
<dbReference type="InterPro" id="IPR036291">
    <property type="entry name" value="NAD(P)-bd_dom_sf"/>
</dbReference>
<evidence type="ECO:0000313" key="5">
    <source>
        <dbReference type="Proteomes" id="UP000186406"/>
    </source>
</evidence>
<dbReference type="SMART" id="SM00822">
    <property type="entry name" value="PKS_KR"/>
    <property type="match status" value="1"/>
</dbReference>
<evidence type="ECO:0000313" key="4">
    <source>
        <dbReference type="EMBL" id="SHO66576.1"/>
    </source>
</evidence>
<dbReference type="PANTHER" id="PTHR43669:SF3">
    <property type="entry name" value="ALCOHOL DEHYDROGENASE, PUTATIVE (AFU_ORTHOLOGUE AFUA_3G03445)-RELATED"/>
    <property type="match status" value="1"/>
</dbReference>
<dbReference type="SUPFAM" id="SSF51735">
    <property type="entry name" value="NAD(P)-binding Rossmann-fold domains"/>
    <property type="match status" value="1"/>
</dbReference>
<organism evidence="4 5">
    <name type="scientific">Pseudoxanthobacter soli DSM 19599</name>
    <dbReference type="NCBI Taxonomy" id="1123029"/>
    <lineage>
        <taxon>Bacteria</taxon>
        <taxon>Pseudomonadati</taxon>
        <taxon>Pseudomonadota</taxon>
        <taxon>Alphaproteobacteria</taxon>
        <taxon>Hyphomicrobiales</taxon>
        <taxon>Segnochrobactraceae</taxon>
        <taxon>Pseudoxanthobacter</taxon>
    </lineage>
</organism>
<gene>
    <name evidence="4" type="ORF">SAMN02745172_03235</name>
</gene>
<dbReference type="PRINTS" id="PR00080">
    <property type="entry name" value="SDRFAMILY"/>
</dbReference>
<dbReference type="InterPro" id="IPR057326">
    <property type="entry name" value="KR_dom"/>
</dbReference>
<evidence type="ECO:0000256" key="1">
    <source>
        <dbReference type="ARBA" id="ARBA00006484"/>
    </source>
</evidence>
<dbReference type="CDD" id="cd05233">
    <property type="entry name" value="SDR_c"/>
    <property type="match status" value="1"/>
</dbReference>
<dbReference type="PRINTS" id="PR00081">
    <property type="entry name" value="GDHRDH"/>
</dbReference>
<sequence>MSAERPNPETGAQRLRDRVAVVTGGARGIGRGIAERFAAEGAHVVVADIDAAEAETVAAALGPTALAVRVDIADAASIAALAEAVAARYGRCEILVNNAAILDAVGFAELTFETYRRVVDINQDGAIRVTLALLPLLRKGGEGRRILNIASIQGMRGARDALAYSTAKGAIVNFTRSLACDLADEGIVVNALSPGFIDTRMALLPDGSGHEHETDWFKDIYIRYGRIPLRRAGTPADIAGPAFFLCSDDARYVTGQIVLVDGGVSATF</sequence>
<protein>
    <submittedName>
        <fullName evidence="4">NAD(P)-dependent dehydrogenase, short-chain alcohol dehydrogenase family</fullName>
    </submittedName>
</protein>
<dbReference type="Proteomes" id="UP000186406">
    <property type="component" value="Unassembled WGS sequence"/>
</dbReference>
<feature type="domain" description="Ketoreductase" evidence="3">
    <location>
        <begin position="18"/>
        <end position="195"/>
    </location>
</feature>
<dbReference type="Gene3D" id="3.40.50.720">
    <property type="entry name" value="NAD(P)-binding Rossmann-like Domain"/>
    <property type="match status" value="1"/>
</dbReference>
<dbReference type="OrthoDB" id="7568484at2"/>
<keyword evidence="2" id="KW-0560">Oxidoreductase</keyword>
<keyword evidence="5" id="KW-1185">Reference proteome</keyword>
<name>A0A1M7ZPH9_9HYPH</name>
<proteinExistence type="inferred from homology"/>
<dbReference type="FunFam" id="3.40.50.720:FF:000084">
    <property type="entry name" value="Short-chain dehydrogenase reductase"/>
    <property type="match status" value="1"/>
</dbReference>
<dbReference type="GO" id="GO:0016491">
    <property type="term" value="F:oxidoreductase activity"/>
    <property type="evidence" value="ECO:0007669"/>
    <property type="project" value="UniProtKB-KW"/>
</dbReference>